<accession>A0A1J5PG51</accession>
<feature type="domain" description="DUF3071" evidence="1">
    <location>
        <begin position="11"/>
        <end position="175"/>
    </location>
</feature>
<name>A0A1J5PG51_9ZZZZ</name>
<dbReference type="NCBIfam" id="NF040712">
    <property type="entry name" value="SepH"/>
    <property type="match status" value="1"/>
</dbReference>
<dbReference type="EMBL" id="MLJW01004327">
    <property type="protein sequence ID" value="OIQ70178.1"/>
    <property type="molecule type" value="Genomic_DNA"/>
</dbReference>
<proteinExistence type="predicted"/>
<dbReference type="AlphaFoldDB" id="A0A1J5PG51"/>
<gene>
    <name evidence="2" type="ORF">GALL_482110</name>
</gene>
<reference evidence="2" key="1">
    <citation type="submission" date="2016-10" db="EMBL/GenBank/DDBJ databases">
        <title>Sequence of Gallionella enrichment culture.</title>
        <authorList>
            <person name="Poehlein A."/>
            <person name="Muehling M."/>
            <person name="Daniel R."/>
        </authorList>
    </citation>
    <scope>NUCLEOTIDE SEQUENCE</scope>
</reference>
<dbReference type="Pfam" id="PF11268">
    <property type="entry name" value="DUF3071"/>
    <property type="match status" value="1"/>
</dbReference>
<organism evidence="2">
    <name type="scientific">mine drainage metagenome</name>
    <dbReference type="NCBI Taxonomy" id="410659"/>
    <lineage>
        <taxon>unclassified sequences</taxon>
        <taxon>metagenomes</taxon>
        <taxon>ecological metagenomes</taxon>
    </lineage>
</organism>
<dbReference type="InterPro" id="IPR047682">
    <property type="entry name" value="SepH-like"/>
</dbReference>
<evidence type="ECO:0000259" key="1">
    <source>
        <dbReference type="Pfam" id="PF11268"/>
    </source>
</evidence>
<comment type="caution">
    <text evidence="2">The sequence shown here is derived from an EMBL/GenBank/DDBJ whole genome shotgun (WGS) entry which is preliminary data.</text>
</comment>
<protein>
    <recommendedName>
        <fullName evidence="1">DUF3071 domain-containing protein</fullName>
    </recommendedName>
</protein>
<evidence type="ECO:0000313" key="2">
    <source>
        <dbReference type="EMBL" id="OIQ70178.1"/>
    </source>
</evidence>
<dbReference type="InterPro" id="IPR021421">
    <property type="entry name" value="DUF3071"/>
</dbReference>
<sequence length="254" mass="28823">MEFERNQFEEPLRLAGRSKDGHFLHLEDSDGERYRLEIDESVKSAVNAPILKLAQYEDEPQGPPSPREIQMLLRAGNSVEEISKQREIDVEKVQRFAGPILRERSHIALQATNTLVRRDRGGEGQSLVQVVMARLGQGGVDEENLEWDAWRREDGNWTVTLRYPTREGDGSARWILDPTRRTLASDDDGARWLTGDDRTPHEKVSNRIEANDAPRLQPILSTDGVDAKATKDGVIKRASVPSWDDIMFGVKRED</sequence>